<organism evidence="7 8">
    <name type="scientific">Corynebacterium freneyi</name>
    <dbReference type="NCBI Taxonomy" id="134034"/>
    <lineage>
        <taxon>Bacteria</taxon>
        <taxon>Bacillati</taxon>
        <taxon>Actinomycetota</taxon>
        <taxon>Actinomycetes</taxon>
        <taxon>Mycobacteriales</taxon>
        <taxon>Corynebacteriaceae</taxon>
        <taxon>Corynebacterium</taxon>
    </lineage>
</organism>
<dbReference type="Gene3D" id="1.20.1560.10">
    <property type="entry name" value="ABC transporter type 1, transmembrane domain"/>
    <property type="match status" value="1"/>
</dbReference>
<dbReference type="SUPFAM" id="SSF52540">
    <property type="entry name" value="P-loop containing nucleoside triphosphate hydrolases"/>
    <property type="match status" value="1"/>
</dbReference>
<proteinExistence type="predicted"/>
<sequence>MPLITALATPPSIAPPAFDATTSPAKYQLRVMFSRKPVTIPAMLLMIVHQVCEALVPVVAGRTVDTAIADGNSTALWSWMLVLAAVFLALDLAARFGGRLGTIAMLTVEHALRMQLTDRIIDRRGFANGTRPPGALLAVATTDAQNTARAVMVGLRPVAEVAALIFASIILLTVSVPVGLVVLVGGALLTWGSMAAGAPLRRRVGRRQAAAARASATAADLVAGFRTLAGLGARRTAASRYRARSREALDATVHAVDAEARLIGSVEVLGGVFVTLVAVGSGVAAIQGHLTVGELITVVGLAQFIIDPMTALGKNASAVWATSVASAERVLGLLREPYAVEEDGTPVGRDLRDDDPARIVIDGEAVSPGAHRVIAVGAEEMQTIVDALTITRRPQAGTYFVDGVDLAEADLGDVLDRVVTAPHSADLFDGTVTENLLAVRPDATGPEIDAALAAAGCIDVIEVLPDGTDTRIGDAGVMLSGGQRQRIALARALLADPPALVLVDPTTAVDSVTEQAVARGVARHRAGRTTIVLTSAPAWAAEMEVA</sequence>
<dbReference type="InterPro" id="IPR003439">
    <property type="entry name" value="ABC_transporter-like_ATP-bd"/>
</dbReference>
<dbReference type="PANTHER" id="PTHR43394">
    <property type="entry name" value="ATP-DEPENDENT PERMEASE MDL1, MITOCHONDRIAL"/>
    <property type="match status" value="1"/>
</dbReference>
<evidence type="ECO:0000256" key="1">
    <source>
        <dbReference type="ARBA" id="ARBA00004651"/>
    </source>
</evidence>
<evidence type="ECO:0000256" key="5">
    <source>
        <dbReference type="SAM" id="Phobius"/>
    </source>
</evidence>
<dbReference type="InterPro" id="IPR017871">
    <property type="entry name" value="ABC_transporter-like_CS"/>
</dbReference>
<accession>A0ABS4U887</accession>
<dbReference type="PANTHER" id="PTHR43394:SF1">
    <property type="entry name" value="ATP-BINDING CASSETTE SUB-FAMILY B MEMBER 10, MITOCHONDRIAL"/>
    <property type="match status" value="1"/>
</dbReference>
<keyword evidence="3 5" id="KW-1133">Transmembrane helix</keyword>
<keyword evidence="8" id="KW-1185">Reference proteome</keyword>
<evidence type="ECO:0000313" key="7">
    <source>
        <dbReference type="EMBL" id="MBP2332865.1"/>
    </source>
</evidence>
<feature type="transmembrane region" description="Helical" evidence="5">
    <location>
        <begin position="178"/>
        <end position="198"/>
    </location>
</feature>
<dbReference type="Proteomes" id="UP001519305">
    <property type="component" value="Unassembled WGS sequence"/>
</dbReference>
<keyword evidence="4 5" id="KW-0472">Membrane</keyword>
<feature type="domain" description="ABC transmembrane type-1" evidence="6">
    <location>
        <begin position="42"/>
        <end position="319"/>
    </location>
</feature>
<protein>
    <submittedName>
        <fullName evidence="7">ABC-type multidrug transport system fused ATPase/permease subunit</fullName>
    </submittedName>
</protein>
<dbReference type="InterPro" id="IPR027417">
    <property type="entry name" value="P-loop_NTPase"/>
</dbReference>
<dbReference type="InterPro" id="IPR039421">
    <property type="entry name" value="Type_1_exporter"/>
</dbReference>
<evidence type="ECO:0000313" key="8">
    <source>
        <dbReference type="Proteomes" id="UP001519305"/>
    </source>
</evidence>
<dbReference type="InterPro" id="IPR036640">
    <property type="entry name" value="ABC1_TM_sf"/>
</dbReference>
<dbReference type="PROSITE" id="PS00211">
    <property type="entry name" value="ABC_TRANSPORTER_1"/>
    <property type="match status" value="1"/>
</dbReference>
<dbReference type="Pfam" id="PF00005">
    <property type="entry name" value="ABC_tran"/>
    <property type="match status" value="1"/>
</dbReference>
<feature type="transmembrane region" description="Helical" evidence="5">
    <location>
        <begin position="76"/>
        <end position="94"/>
    </location>
</feature>
<keyword evidence="2 5" id="KW-0812">Transmembrane</keyword>
<evidence type="ECO:0000256" key="2">
    <source>
        <dbReference type="ARBA" id="ARBA00022692"/>
    </source>
</evidence>
<gene>
    <name evidence="7" type="ORF">JOF33_001564</name>
</gene>
<evidence type="ECO:0000259" key="6">
    <source>
        <dbReference type="PROSITE" id="PS50929"/>
    </source>
</evidence>
<dbReference type="Gene3D" id="3.40.50.300">
    <property type="entry name" value="P-loop containing nucleotide triphosphate hydrolases"/>
    <property type="match status" value="1"/>
</dbReference>
<evidence type="ECO:0000256" key="4">
    <source>
        <dbReference type="ARBA" id="ARBA00023136"/>
    </source>
</evidence>
<comment type="subcellular location">
    <subcellularLocation>
        <location evidence="1">Cell membrane</location>
        <topology evidence="1">Multi-pass membrane protein</topology>
    </subcellularLocation>
</comment>
<feature type="transmembrane region" description="Helical" evidence="5">
    <location>
        <begin position="153"/>
        <end position="172"/>
    </location>
</feature>
<evidence type="ECO:0000256" key="3">
    <source>
        <dbReference type="ARBA" id="ARBA00022989"/>
    </source>
</evidence>
<name>A0ABS4U887_9CORY</name>
<dbReference type="SUPFAM" id="SSF90123">
    <property type="entry name" value="ABC transporter transmembrane region"/>
    <property type="match status" value="1"/>
</dbReference>
<comment type="caution">
    <text evidence="7">The sequence shown here is derived from an EMBL/GenBank/DDBJ whole genome shotgun (WGS) entry which is preliminary data.</text>
</comment>
<dbReference type="RefSeq" id="WP_209653363.1">
    <property type="nucleotide sequence ID" value="NZ_CP047357.1"/>
</dbReference>
<reference evidence="7 8" key="1">
    <citation type="submission" date="2021-03" db="EMBL/GenBank/DDBJ databases">
        <title>Sequencing the genomes of 1000 actinobacteria strains.</title>
        <authorList>
            <person name="Klenk H.-P."/>
        </authorList>
    </citation>
    <scope>NUCLEOTIDE SEQUENCE [LARGE SCALE GENOMIC DNA]</scope>
    <source>
        <strain evidence="7 8">DSM 44506</strain>
    </source>
</reference>
<feature type="transmembrane region" description="Helical" evidence="5">
    <location>
        <begin position="38"/>
        <end position="56"/>
    </location>
</feature>
<dbReference type="InterPro" id="IPR011527">
    <property type="entry name" value="ABC1_TM_dom"/>
</dbReference>
<dbReference type="EMBL" id="JAGINY010000001">
    <property type="protein sequence ID" value="MBP2332865.1"/>
    <property type="molecule type" value="Genomic_DNA"/>
</dbReference>
<dbReference type="PROSITE" id="PS50929">
    <property type="entry name" value="ABC_TM1F"/>
    <property type="match status" value="1"/>
</dbReference>
<dbReference type="Pfam" id="PF00664">
    <property type="entry name" value="ABC_membrane"/>
    <property type="match status" value="1"/>
</dbReference>